<evidence type="ECO:0000256" key="1">
    <source>
        <dbReference type="ARBA" id="ARBA00004651"/>
    </source>
</evidence>
<feature type="transmembrane region" description="Helical" evidence="8">
    <location>
        <begin position="50"/>
        <end position="68"/>
    </location>
</feature>
<dbReference type="InterPro" id="IPR006459">
    <property type="entry name" value="CASP/CASPL"/>
</dbReference>
<comment type="subcellular location">
    <subcellularLocation>
        <location evidence="1 8">Cell membrane</location>
        <topology evidence="1 8">Multi-pass membrane protein</topology>
    </subcellularLocation>
</comment>
<organism evidence="10 11">
    <name type="scientific">Turnera subulata</name>
    <dbReference type="NCBI Taxonomy" id="218843"/>
    <lineage>
        <taxon>Eukaryota</taxon>
        <taxon>Viridiplantae</taxon>
        <taxon>Streptophyta</taxon>
        <taxon>Embryophyta</taxon>
        <taxon>Tracheophyta</taxon>
        <taxon>Spermatophyta</taxon>
        <taxon>Magnoliopsida</taxon>
        <taxon>eudicotyledons</taxon>
        <taxon>Gunneridae</taxon>
        <taxon>Pentapetalae</taxon>
        <taxon>rosids</taxon>
        <taxon>fabids</taxon>
        <taxon>Malpighiales</taxon>
        <taxon>Passifloraceae</taxon>
        <taxon>Turnera</taxon>
    </lineage>
</organism>
<dbReference type="OrthoDB" id="689315at2759"/>
<reference evidence="10" key="2">
    <citation type="journal article" date="2023" name="Plants (Basel)">
        <title>Annotation of the Turnera subulata (Passifloraceae) Draft Genome Reveals the S-Locus Evolved after the Divergence of Turneroideae from Passifloroideae in a Stepwise Manner.</title>
        <authorList>
            <person name="Henning P.M."/>
            <person name="Roalson E.H."/>
            <person name="Mir W."/>
            <person name="McCubbin A.G."/>
            <person name="Shore J.S."/>
        </authorList>
    </citation>
    <scope>NUCLEOTIDE SEQUENCE</scope>
    <source>
        <strain evidence="10">F60SS</strain>
    </source>
</reference>
<comment type="similarity">
    <text evidence="2 8">Belongs to the Casparian strip membrane proteins (CASP) family.</text>
</comment>
<dbReference type="Proteomes" id="UP001141552">
    <property type="component" value="Unassembled WGS sequence"/>
</dbReference>
<dbReference type="Pfam" id="PF04535">
    <property type="entry name" value="CASP_dom"/>
    <property type="match status" value="1"/>
</dbReference>
<keyword evidence="11" id="KW-1185">Reference proteome</keyword>
<evidence type="ECO:0000313" key="10">
    <source>
        <dbReference type="EMBL" id="KAJ4827791.1"/>
    </source>
</evidence>
<comment type="subunit">
    <text evidence="3 8">Homodimer and heterodimers.</text>
</comment>
<dbReference type="InterPro" id="IPR006702">
    <property type="entry name" value="CASP_dom"/>
</dbReference>
<keyword evidence="4 8" id="KW-1003">Cell membrane</keyword>
<evidence type="ECO:0000256" key="8">
    <source>
        <dbReference type="RuleBase" id="RU361233"/>
    </source>
</evidence>
<evidence type="ECO:0000256" key="5">
    <source>
        <dbReference type="ARBA" id="ARBA00022692"/>
    </source>
</evidence>
<sequence>MELSKITKVEAFLRPLAMILLVATACLVGLDTQTKYIIYYNKTVTYRDLKALWVLVYVTSIAAAYNLLQLSRCYFSARYQENLKGSRKLLAYWSCFALDQLAVYITFATTSAAMEHSILVLTGMDDFQWMKWCNRFTRFCFIIGGSLLCGYLASFLMVTLSFISAFNLFRLYSPKQFLTLKSRQ</sequence>
<gene>
    <name evidence="10" type="ORF">Tsubulata_021265</name>
</gene>
<dbReference type="GO" id="GO:0005886">
    <property type="term" value="C:plasma membrane"/>
    <property type="evidence" value="ECO:0007669"/>
    <property type="project" value="UniProtKB-SubCell"/>
</dbReference>
<evidence type="ECO:0000313" key="11">
    <source>
        <dbReference type="Proteomes" id="UP001141552"/>
    </source>
</evidence>
<feature type="transmembrane region" description="Helical" evidence="8">
    <location>
        <begin position="89"/>
        <end position="107"/>
    </location>
</feature>
<dbReference type="AlphaFoldDB" id="A0A9Q0J353"/>
<evidence type="ECO:0000256" key="3">
    <source>
        <dbReference type="ARBA" id="ARBA00011489"/>
    </source>
</evidence>
<accession>A0A9Q0J353</accession>
<dbReference type="PANTHER" id="PTHR33573">
    <property type="entry name" value="CASP-LIKE PROTEIN 4A4"/>
    <property type="match status" value="1"/>
</dbReference>
<dbReference type="PROSITE" id="PS51257">
    <property type="entry name" value="PROKAR_LIPOPROTEIN"/>
    <property type="match status" value="1"/>
</dbReference>
<feature type="transmembrane region" description="Helical" evidence="8">
    <location>
        <begin position="12"/>
        <end position="30"/>
    </location>
</feature>
<evidence type="ECO:0000256" key="2">
    <source>
        <dbReference type="ARBA" id="ARBA00007651"/>
    </source>
</evidence>
<dbReference type="EMBL" id="JAKUCV010006333">
    <property type="protein sequence ID" value="KAJ4827791.1"/>
    <property type="molecule type" value="Genomic_DNA"/>
</dbReference>
<keyword evidence="5 8" id="KW-0812">Transmembrane</keyword>
<evidence type="ECO:0000256" key="7">
    <source>
        <dbReference type="ARBA" id="ARBA00023136"/>
    </source>
</evidence>
<evidence type="ECO:0000256" key="4">
    <source>
        <dbReference type="ARBA" id="ARBA00022475"/>
    </source>
</evidence>
<comment type="caution">
    <text evidence="10">The sequence shown here is derived from an EMBL/GenBank/DDBJ whole genome shotgun (WGS) entry which is preliminary data.</text>
</comment>
<evidence type="ECO:0000259" key="9">
    <source>
        <dbReference type="Pfam" id="PF04535"/>
    </source>
</evidence>
<evidence type="ECO:0000256" key="6">
    <source>
        <dbReference type="ARBA" id="ARBA00022989"/>
    </source>
</evidence>
<feature type="domain" description="Casparian strip membrane protein" evidence="9">
    <location>
        <begin position="5"/>
        <end position="156"/>
    </location>
</feature>
<dbReference type="PANTHER" id="PTHR33573:SF30">
    <property type="entry name" value="CASP-LIKE PROTEIN 2C1-RELATED"/>
    <property type="match status" value="1"/>
</dbReference>
<dbReference type="NCBIfam" id="TIGR01569">
    <property type="entry name" value="A_tha_TIGR01569"/>
    <property type="match status" value="1"/>
</dbReference>
<protein>
    <recommendedName>
        <fullName evidence="8">CASP-like protein</fullName>
    </recommendedName>
</protein>
<keyword evidence="7 8" id="KW-0472">Membrane</keyword>
<keyword evidence="6 8" id="KW-1133">Transmembrane helix</keyword>
<feature type="transmembrane region" description="Helical" evidence="8">
    <location>
        <begin position="136"/>
        <end position="169"/>
    </location>
</feature>
<name>A0A9Q0J353_9ROSI</name>
<reference evidence="10" key="1">
    <citation type="submission" date="2022-02" db="EMBL/GenBank/DDBJ databases">
        <authorList>
            <person name="Henning P.M."/>
            <person name="McCubbin A.G."/>
            <person name="Shore J.S."/>
        </authorList>
    </citation>
    <scope>NUCLEOTIDE SEQUENCE</scope>
    <source>
        <strain evidence="10">F60SS</strain>
        <tissue evidence="10">Leaves</tissue>
    </source>
</reference>
<proteinExistence type="inferred from homology"/>